<dbReference type="AlphaFoldDB" id="A0AAV7PUP5"/>
<gene>
    <name evidence="2" type="ORF">NDU88_009989</name>
</gene>
<dbReference type="Proteomes" id="UP001066276">
    <property type="component" value="Chromosome 7"/>
</dbReference>
<evidence type="ECO:0000313" key="2">
    <source>
        <dbReference type="EMBL" id="KAJ1131654.1"/>
    </source>
</evidence>
<comment type="caution">
    <text evidence="2">The sequence shown here is derived from an EMBL/GenBank/DDBJ whole genome shotgun (WGS) entry which is preliminary data.</text>
</comment>
<protein>
    <submittedName>
        <fullName evidence="2">Uncharacterized protein</fullName>
    </submittedName>
</protein>
<sequence>MPPIGARFNQAGPPHRGRRQGVLSAPPPLPQSGLRHRPRPKTDRLGPRGRVRQGLPALRPRVRSSLLPGLWASSNAASGPTGPLRDLQPSGSPRKARLSSLPAAHGSTRRPRRGPTPPAPRAHRQAPGLLSRAPTVSARPSASRGIQEAICRGHDAFSEARASAHAAILATPPPQAHIYWILKDSMANTNSLKDLGNTT</sequence>
<accession>A0AAV7PUP5</accession>
<evidence type="ECO:0000256" key="1">
    <source>
        <dbReference type="SAM" id="MobiDB-lite"/>
    </source>
</evidence>
<dbReference type="EMBL" id="JANPWB010000011">
    <property type="protein sequence ID" value="KAJ1131654.1"/>
    <property type="molecule type" value="Genomic_DNA"/>
</dbReference>
<evidence type="ECO:0000313" key="3">
    <source>
        <dbReference type="Proteomes" id="UP001066276"/>
    </source>
</evidence>
<name>A0AAV7PUP5_PLEWA</name>
<keyword evidence="3" id="KW-1185">Reference proteome</keyword>
<feature type="region of interest" description="Disordered" evidence="1">
    <location>
        <begin position="1"/>
        <end position="145"/>
    </location>
</feature>
<organism evidence="2 3">
    <name type="scientific">Pleurodeles waltl</name>
    <name type="common">Iberian ribbed newt</name>
    <dbReference type="NCBI Taxonomy" id="8319"/>
    <lineage>
        <taxon>Eukaryota</taxon>
        <taxon>Metazoa</taxon>
        <taxon>Chordata</taxon>
        <taxon>Craniata</taxon>
        <taxon>Vertebrata</taxon>
        <taxon>Euteleostomi</taxon>
        <taxon>Amphibia</taxon>
        <taxon>Batrachia</taxon>
        <taxon>Caudata</taxon>
        <taxon>Salamandroidea</taxon>
        <taxon>Salamandridae</taxon>
        <taxon>Pleurodelinae</taxon>
        <taxon>Pleurodeles</taxon>
    </lineage>
</organism>
<proteinExistence type="predicted"/>
<reference evidence="2" key="1">
    <citation type="journal article" date="2022" name="bioRxiv">
        <title>Sequencing and chromosome-scale assembly of the giantPleurodeles waltlgenome.</title>
        <authorList>
            <person name="Brown T."/>
            <person name="Elewa A."/>
            <person name="Iarovenko S."/>
            <person name="Subramanian E."/>
            <person name="Araus A.J."/>
            <person name="Petzold A."/>
            <person name="Susuki M."/>
            <person name="Suzuki K.-i.T."/>
            <person name="Hayashi T."/>
            <person name="Toyoda A."/>
            <person name="Oliveira C."/>
            <person name="Osipova E."/>
            <person name="Leigh N.D."/>
            <person name="Simon A."/>
            <person name="Yun M.H."/>
        </authorList>
    </citation>
    <scope>NUCLEOTIDE SEQUENCE</scope>
    <source>
        <strain evidence="2">20211129_DDA</strain>
        <tissue evidence="2">Liver</tissue>
    </source>
</reference>